<keyword evidence="2" id="KW-1185">Reference proteome</keyword>
<gene>
    <name evidence="1" type="ordered locus">Sterm_0404</name>
</gene>
<sequence>MKYIKSKIIKETLKKLDLEEERKFLRDLTSNGIQYIENNFELQLLEMEKNIENRYLEKEQDYTIYSMPVNIEIYNKYSEIFFPLDKKDTEKKEEILKRSGNRVFLRKIYLDEDLGRIDEFKKQSFRGNLKLNGTSYNYEISVEYEEKYLNQEKEILSVFGKNGIKWRVLYTPYSRRFFNLYISMLPDNIGFDKLGEVKINYGEFTESVHENYFLVSNIQEKSILLDKARGKTIDGNMSRYKIYSNESKTDLVKITDGKIYAIERFENFLHIYTDTEPEDEWKLWNIRKIDKMEKYSDLKFIPKGNRKKIDVLGALKENSKSRTRSESEVFEIIKSYSEIKGVRLAKVKLNEYVGNPVPGYDSNIAFNKTVSIPRKKEDTLFLYFKYEKQDKYFYDEISFLLASVEYKFPEYNVKGVLEWR</sequence>
<dbReference type="STRING" id="526218.Sterm_0404"/>
<name>D1AM18_SEBTE</name>
<evidence type="ECO:0000313" key="2">
    <source>
        <dbReference type="Proteomes" id="UP000000845"/>
    </source>
</evidence>
<dbReference type="Proteomes" id="UP000000845">
    <property type="component" value="Chromosome"/>
</dbReference>
<dbReference type="AlphaFoldDB" id="D1AM18"/>
<dbReference type="KEGG" id="str:Sterm_0404"/>
<evidence type="ECO:0000313" key="1">
    <source>
        <dbReference type="EMBL" id="ACZ07286.1"/>
    </source>
</evidence>
<reference evidence="1 2" key="2">
    <citation type="journal article" date="2010" name="Stand. Genomic Sci.">
        <title>Complete genome sequence of Sebaldella termitidis type strain (NCTC 11300).</title>
        <authorList>
            <person name="Harmon-Smith M."/>
            <person name="Celia L."/>
            <person name="Chertkov O."/>
            <person name="Lapidus A."/>
            <person name="Copeland A."/>
            <person name="Glavina Del Rio T."/>
            <person name="Nolan M."/>
            <person name="Lucas S."/>
            <person name="Tice H."/>
            <person name="Cheng J.F."/>
            <person name="Han C."/>
            <person name="Detter J.C."/>
            <person name="Bruce D."/>
            <person name="Goodwin L."/>
            <person name="Pitluck S."/>
            <person name="Pati A."/>
            <person name="Liolios K."/>
            <person name="Ivanova N."/>
            <person name="Mavromatis K."/>
            <person name="Mikhailova N."/>
            <person name="Chen A."/>
            <person name="Palaniappan K."/>
            <person name="Land M."/>
            <person name="Hauser L."/>
            <person name="Chang Y.J."/>
            <person name="Jeffries C.D."/>
            <person name="Brettin T."/>
            <person name="Goker M."/>
            <person name="Beck B."/>
            <person name="Bristow J."/>
            <person name="Eisen J.A."/>
            <person name="Markowitz V."/>
            <person name="Hugenholtz P."/>
            <person name="Kyrpides N.C."/>
            <person name="Klenk H.P."/>
            <person name="Chen F."/>
        </authorList>
    </citation>
    <scope>NUCLEOTIDE SEQUENCE [LARGE SCALE GENOMIC DNA]</scope>
    <source>
        <strain evidence="2">ATCC 33386 / NCTC 11300</strain>
    </source>
</reference>
<accession>D1AM18</accession>
<dbReference type="EMBL" id="CP001739">
    <property type="protein sequence ID" value="ACZ07286.1"/>
    <property type="molecule type" value="Genomic_DNA"/>
</dbReference>
<organism evidence="1 2">
    <name type="scientific">Sebaldella termitidis (strain ATCC 33386 / NCTC 11300)</name>
    <dbReference type="NCBI Taxonomy" id="526218"/>
    <lineage>
        <taxon>Bacteria</taxon>
        <taxon>Fusobacteriati</taxon>
        <taxon>Fusobacteriota</taxon>
        <taxon>Fusobacteriia</taxon>
        <taxon>Fusobacteriales</taxon>
        <taxon>Leptotrichiaceae</taxon>
        <taxon>Sebaldella</taxon>
    </lineage>
</organism>
<dbReference type="HOGENOM" id="CLU_665471_0_0_0"/>
<proteinExistence type="predicted"/>
<dbReference type="RefSeq" id="WP_012859885.1">
    <property type="nucleotide sequence ID" value="NC_013517.1"/>
</dbReference>
<dbReference type="eggNOG" id="ENOG502Z8RQ">
    <property type="taxonomic scope" value="Bacteria"/>
</dbReference>
<protein>
    <submittedName>
        <fullName evidence="1">Uncharacterized protein</fullName>
    </submittedName>
</protein>
<reference evidence="2" key="1">
    <citation type="submission" date="2009-09" db="EMBL/GenBank/DDBJ databases">
        <title>The complete chromosome of Sebaldella termitidis ATCC 33386.</title>
        <authorList>
            <consortium name="US DOE Joint Genome Institute (JGI-PGF)"/>
            <person name="Lucas S."/>
            <person name="Copeland A."/>
            <person name="Lapidus A."/>
            <person name="Glavina del Rio T."/>
            <person name="Dalin E."/>
            <person name="Tice H."/>
            <person name="Bruce D."/>
            <person name="Goodwin L."/>
            <person name="Pitluck S."/>
            <person name="Kyrpides N."/>
            <person name="Mavromatis K."/>
            <person name="Ivanova N."/>
            <person name="Mikhailova N."/>
            <person name="Sims D."/>
            <person name="Meincke L."/>
            <person name="Brettin T."/>
            <person name="Detter J.C."/>
            <person name="Han C."/>
            <person name="Larimer F."/>
            <person name="Land M."/>
            <person name="Hauser L."/>
            <person name="Markowitz V."/>
            <person name="Cheng J.F."/>
            <person name="Hugenholtz P."/>
            <person name="Woyke T."/>
            <person name="Wu D."/>
            <person name="Eisen J.A."/>
        </authorList>
    </citation>
    <scope>NUCLEOTIDE SEQUENCE [LARGE SCALE GENOMIC DNA]</scope>
    <source>
        <strain evidence="2">ATCC 33386 / NCTC 11300</strain>
    </source>
</reference>